<sequence length="258" mass="29128">MMPKKTDASSAPYTVISGDQVVNMARVKAKENQARLEKDMQRKREQTKQTSQVAVVADVHIKEEPMSDEESMDTSTYDNLNNGLVNGVHMAENSHESLNGPVSKGDKDSIAKELNEFVASTFKKQYVLTLSELKRLFNLHLASLPPGHTLFSGISDKMLQETVLFSGCKQIMVPSNAAPDEQKVFALWTCGDEYDKEVLFLVQEIYQTNAIYLIYLAIYNAYIIYTKSKESPTPFLKFIEVVTSLIYQQRPSTRRPSL</sequence>
<dbReference type="OrthoDB" id="340681at2759"/>
<name>A0A2G9S5K8_AQUCT</name>
<dbReference type="Pfam" id="PF19725">
    <property type="entry name" value="RPC5_C"/>
    <property type="match status" value="1"/>
</dbReference>
<feature type="compositionally biased region" description="Basic and acidic residues" evidence="1">
    <location>
        <begin position="33"/>
        <end position="47"/>
    </location>
</feature>
<accession>A0A2G9S5K8</accession>
<evidence type="ECO:0000259" key="2">
    <source>
        <dbReference type="Pfam" id="PF19725"/>
    </source>
</evidence>
<gene>
    <name evidence="3" type="ORF">AB205_0008820</name>
</gene>
<feature type="domain" description="DNA-directed RNA polymerase III subunit RPC5 C-terminal" evidence="2">
    <location>
        <begin position="5"/>
        <end position="206"/>
    </location>
</feature>
<protein>
    <recommendedName>
        <fullName evidence="2">DNA-directed RNA polymerase III subunit RPC5 C-terminal domain-containing protein</fullName>
    </recommendedName>
</protein>
<organism evidence="3">
    <name type="scientific">Aquarana catesbeiana</name>
    <name type="common">American bullfrog</name>
    <name type="synonym">Rana catesbeiana</name>
    <dbReference type="NCBI Taxonomy" id="8400"/>
    <lineage>
        <taxon>Eukaryota</taxon>
        <taxon>Metazoa</taxon>
        <taxon>Chordata</taxon>
        <taxon>Craniata</taxon>
        <taxon>Vertebrata</taxon>
        <taxon>Euteleostomi</taxon>
        <taxon>Amphibia</taxon>
        <taxon>Batrachia</taxon>
        <taxon>Anura</taxon>
        <taxon>Neobatrachia</taxon>
        <taxon>Ranoidea</taxon>
        <taxon>Ranidae</taxon>
        <taxon>Aquarana</taxon>
    </lineage>
</organism>
<dbReference type="AlphaFoldDB" id="A0A2G9S5K8"/>
<dbReference type="InterPro" id="IPR045576">
    <property type="entry name" value="RPC5_C"/>
</dbReference>
<dbReference type="EMBL" id="KV925323">
    <property type="protein sequence ID" value="PIO35390.1"/>
    <property type="molecule type" value="Genomic_DNA"/>
</dbReference>
<feature type="non-terminal residue" evidence="3">
    <location>
        <position position="258"/>
    </location>
</feature>
<evidence type="ECO:0000256" key="1">
    <source>
        <dbReference type="SAM" id="MobiDB-lite"/>
    </source>
</evidence>
<reference evidence="3" key="1">
    <citation type="submission" date="2017-08" db="EMBL/GenBank/DDBJ databases">
        <title>Assembly of the North American Bullfrog Genome.</title>
        <authorList>
            <person name="Warren R.L."/>
            <person name="Vandervalk B.P."/>
            <person name="Kucuk E."/>
            <person name="Birol I."/>
            <person name="Helbing C."/>
            <person name="Pandoh P."/>
            <person name="Behsaz B."/>
            <person name="Mohamadi H."/>
            <person name="Chu J."/>
            <person name="Jackman S."/>
            <person name="Hammond S.A."/>
            <person name="Veldhoen N."/>
            <person name="Kirk H."/>
            <person name="Zhao Y."/>
            <person name="Coope R."/>
            <person name="Pleasance S."/>
            <person name="Moore R."/>
            <person name="Holt R."/>
        </authorList>
    </citation>
    <scope>NUCLEOTIDE SEQUENCE</scope>
    <source>
        <strain evidence="3">Bruno</strain>
        <tissue evidence="3">Liver</tissue>
    </source>
</reference>
<feature type="region of interest" description="Disordered" evidence="1">
    <location>
        <begin position="33"/>
        <end position="52"/>
    </location>
</feature>
<proteinExistence type="predicted"/>
<evidence type="ECO:0000313" key="3">
    <source>
        <dbReference type="EMBL" id="PIO35390.1"/>
    </source>
</evidence>